<dbReference type="Proteomes" id="UP000063063">
    <property type="component" value="Chromosome 31"/>
</dbReference>
<dbReference type="eggNOG" id="ENOG502SIMA">
    <property type="taxonomic scope" value="Eukaryota"/>
</dbReference>
<organism evidence="1 2">
    <name type="scientific">Leishmania panamensis</name>
    <dbReference type="NCBI Taxonomy" id="5679"/>
    <lineage>
        <taxon>Eukaryota</taxon>
        <taxon>Discoba</taxon>
        <taxon>Euglenozoa</taxon>
        <taxon>Kinetoplastea</taxon>
        <taxon>Metakinetoplastina</taxon>
        <taxon>Trypanosomatida</taxon>
        <taxon>Trypanosomatidae</taxon>
        <taxon>Leishmaniinae</taxon>
        <taxon>Leishmania</taxon>
        <taxon>Leishmania guyanensis species complex</taxon>
    </lineage>
</organism>
<dbReference type="AlphaFoldDB" id="A0A088RXG9"/>
<dbReference type="VEuPathDB" id="TriTrypDB:LPMP_310750"/>
<protein>
    <recommendedName>
        <fullName evidence="3">BAR domain-containing protein</fullName>
    </recommendedName>
</protein>
<sequence>MTKSYLSQEQQLRAEQVFITHKHLKELNLATEQALAYHDKYLAAMEKVMSCLLNNSDTIESVRTHLAEEAPVNTQPTLPMTGRLAAAYSNWRASPELKMMQTELEFLKEVSATGRHAAKKTKNAVQVLEHMAKKCSKVNTPEFEAKICSTAGKAQEKLLREQQVKNMEMVKVEKAILNDMISLATSWSTKLITRSDALYTAFAGLGHRTVACFSITAPAVPHRVPLPPAGSMPPPSSSAASLVLHRGSAATTYGTPFVQPSALSALYAAVPLDSAVEGATAGVTLEFHPREGEPPTM</sequence>
<dbReference type="EMBL" id="CP009400">
    <property type="protein sequence ID" value="AIO00664.1"/>
    <property type="molecule type" value="Genomic_DNA"/>
</dbReference>
<evidence type="ECO:0000313" key="2">
    <source>
        <dbReference type="Proteomes" id="UP000063063"/>
    </source>
</evidence>
<keyword evidence="2" id="KW-1185">Reference proteome</keyword>
<reference evidence="1 2" key="1">
    <citation type="journal article" date="2015" name="Sci. Rep.">
        <title>The genome of Leishmania panamensis: insights into genomics of the L. (Viannia) subgenus.</title>
        <authorList>
            <person name="Llanes A."/>
            <person name="Restrepo C.M."/>
            <person name="Vecchio G.D."/>
            <person name="Anguizola F.J."/>
            <person name="Lleonart R."/>
        </authorList>
    </citation>
    <scope>NUCLEOTIDE SEQUENCE [LARGE SCALE GENOMIC DNA]</scope>
    <source>
        <strain evidence="1 2">MHOM/PA/94/PSC-1</strain>
    </source>
</reference>
<proteinExistence type="predicted"/>
<evidence type="ECO:0008006" key="3">
    <source>
        <dbReference type="Google" id="ProtNLM"/>
    </source>
</evidence>
<dbReference type="VEuPathDB" id="TriTrypDB:LPAL13_310012800"/>
<dbReference type="KEGG" id="lpan:LPMP_310750"/>
<accession>A0A088RXG9</accession>
<name>A0A088RXG9_LEIPA</name>
<dbReference type="GeneID" id="22577501"/>
<gene>
    <name evidence="1" type="ORF">LPMP_310750</name>
</gene>
<evidence type="ECO:0000313" key="1">
    <source>
        <dbReference type="EMBL" id="AIO00664.1"/>
    </source>
</evidence>
<dbReference type="RefSeq" id="XP_010701464.1">
    <property type="nucleotide sequence ID" value="XM_010703162.1"/>
</dbReference>
<dbReference type="OrthoDB" id="261996at2759"/>